<dbReference type="PRINTS" id="PR00126">
    <property type="entry name" value="ATPASEGAMMA"/>
</dbReference>
<comment type="subcellular location">
    <subcellularLocation>
        <location evidence="10">Cell membrane</location>
        <topology evidence="10">Peripheral membrane protein</topology>
    </subcellularLocation>
    <subcellularLocation>
        <location evidence="2">Membrane</location>
        <topology evidence="2">Peripheral membrane protein</topology>
    </subcellularLocation>
</comment>
<dbReference type="Gene3D" id="1.10.287.80">
    <property type="entry name" value="ATP synthase, gamma subunit, helix hairpin domain"/>
    <property type="match status" value="2"/>
</dbReference>
<keyword evidence="7 10" id="KW-0472">Membrane</keyword>
<dbReference type="InterPro" id="IPR035968">
    <property type="entry name" value="ATP_synth_F1_ATPase_gsu"/>
</dbReference>
<evidence type="ECO:0000256" key="3">
    <source>
        <dbReference type="ARBA" id="ARBA00007681"/>
    </source>
</evidence>
<evidence type="ECO:0000256" key="8">
    <source>
        <dbReference type="ARBA" id="ARBA00023196"/>
    </source>
</evidence>
<dbReference type="RefSeq" id="WP_324669220.1">
    <property type="nucleotide sequence ID" value="NZ_CP141614.1"/>
</dbReference>
<evidence type="ECO:0000256" key="7">
    <source>
        <dbReference type="ARBA" id="ARBA00023136"/>
    </source>
</evidence>
<dbReference type="PROSITE" id="PS00153">
    <property type="entry name" value="ATPASE_GAMMA"/>
    <property type="match status" value="1"/>
</dbReference>
<gene>
    <name evidence="10 11" type="primary">atpG</name>
    <name evidence="11" type="ORF">VLY81_01290</name>
</gene>
<dbReference type="NCBIfam" id="TIGR01146">
    <property type="entry name" value="ATPsyn_F1gamma"/>
    <property type="match status" value="1"/>
</dbReference>
<dbReference type="Gene3D" id="3.40.1380.10">
    <property type="match status" value="1"/>
</dbReference>
<comment type="subunit">
    <text evidence="10">F-type ATPases have 2 components, CF(1) - the catalytic core - and CF(0) - the membrane proton channel. CF(1) has five subunits: alpha(3), beta(3), gamma(1), delta(1), epsilon(1). CF(0) has three main subunits: a, b and c.</text>
</comment>
<evidence type="ECO:0000256" key="2">
    <source>
        <dbReference type="ARBA" id="ARBA00004170"/>
    </source>
</evidence>
<dbReference type="Pfam" id="PF00231">
    <property type="entry name" value="ATP-synt"/>
    <property type="match status" value="1"/>
</dbReference>
<accession>A0ABZ1BQ54</accession>
<reference evidence="12" key="1">
    <citation type="submission" date="2023-12" db="EMBL/GenBank/DDBJ databases">
        <title>Novel isolates from deep terrestrial aquifers shed light on the physiology and ecology of the class Limnochordia.</title>
        <authorList>
            <person name="Karnachuk O.V."/>
            <person name="Lukina A.P."/>
            <person name="Avakyan M.R."/>
            <person name="Kadnikov V."/>
            <person name="Begmatov S."/>
            <person name="Beletsky A.V."/>
            <person name="Mardanov A.V."/>
            <person name="Ravin N.V."/>
        </authorList>
    </citation>
    <scope>NUCLEOTIDE SEQUENCE [LARGE SCALE GENOMIC DNA]</scope>
    <source>
        <strain evidence="12">LN</strain>
    </source>
</reference>
<dbReference type="InterPro" id="IPR023632">
    <property type="entry name" value="ATP_synth_F1_gsu_CS"/>
</dbReference>
<keyword evidence="5 10" id="KW-0375">Hydrogen ion transport</keyword>
<sequence>MAGQSVRDIRRRIQSVRNTQQVTKAMEMVSAAKLRRAQSRTLAARPFANRIAEVLARVVGTTLAEQPELARAHPLLARRENGRTLLCVIAADRGLAGGYNANMGRALEAALRAEERQGRQVEIVAVGRKMRDWLRRTGRPARQVFVHLGDHVEYGTAQEVARALTEPYVAGECDRVLLLFTQFVSAVVGRPVLFQLLPIPEGGPKPWPVREREGAIWPRGGTATEADGAGSSDPAIPARRAGRWEPPYIYEPSPEAVIGVLLERYVDAEVFRALLEAKASEHGARMTAMRNASDNAEEMIEALTLSFNRARQAGITQEITEIVGGAEALAHQI</sequence>
<evidence type="ECO:0000256" key="6">
    <source>
        <dbReference type="ARBA" id="ARBA00023065"/>
    </source>
</evidence>
<evidence type="ECO:0000313" key="11">
    <source>
        <dbReference type="EMBL" id="WRP14834.1"/>
    </source>
</evidence>
<dbReference type="Proteomes" id="UP001333102">
    <property type="component" value="Chromosome"/>
</dbReference>
<dbReference type="PANTHER" id="PTHR11693:SF22">
    <property type="entry name" value="ATP SYNTHASE SUBUNIT GAMMA, MITOCHONDRIAL"/>
    <property type="match status" value="1"/>
</dbReference>
<evidence type="ECO:0000256" key="1">
    <source>
        <dbReference type="ARBA" id="ARBA00003456"/>
    </source>
</evidence>
<name>A0ABZ1BQ54_9FIRM</name>
<comment type="function">
    <text evidence="1 10">Produces ATP from ADP in the presence of a proton gradient across the membrane. The gamma chain is believed to be important in regulating ATPase activity and the flow of protons through the CF(0) complex.</text>
</comment>
<evidence type="ECO:0000256" key="10">
    <source>
        <dbReference type="HAMAP-Rule" id="MF_00815"/>
    </source>
</evidence>
<dbReference type="PANTHER" id="PTHR11693">
    <property type="entry name" value="ATP SYNTHASE GAMMA CHAIN"/>
    <property type="match status" value="1"/>
</dbReference>
<dbReference type="EMBL" id="CP141614">
    <property type="protein sequence ID" value="WRP14834.1"/>
    <property type="molecule type" value="Genomic_DNA"/>
</dbReference>
<organism evidence="11 12">
    <name type="scientific">Geochorda subterranea</name>
    <dbReference type="NCBI Taxonomy" id="3109564"/>
    <lineage>
        <taxon>Bacteria</taxon>
        <taxon>Bacillati</taxon>
        <taxon>Bacillota</taxon>
        <taxon>Limnochordia</taxon>
        <taxon>Limnochordales</taxon>
        <taxon>Geochordaceae</taxon>
        <taxon>Geochorda</taxon>
    </lineage>
</organism>
<dbReference type="CDD" id="cd12151">
    <property type="entry name" value="F1-ATPase_gamma"/>
    <property type="match status" value="1"/>
</dbReference>
<keyword evidence="6 10" id="KW-0406">Ion transport</keyword>
<keyword evidence="10" id="KW-1003">Cell membrane</keyword>
<evidence type="ECO:0000256" key="4">
    <source>
        <dbReference type="ARBA" id="ARBA00022448"/>
    </source>
</evidence>
<dbReference type="HAMAP" id="MF_00815">
    <property type="entry name" value="ATP_synth_gamma_bact"/>
    <property type="match status" value="1"/>
</dbReference>
<evidence type="ECO:0000313" key="12">
    <source>
        <dbReference type="Proteomes" id="UP001333102"/>
    </source>
</evidence>
<keyword evidence="9 10" id="KW-0066">ATP synthesis</keyword>
<comment type="similarity">
    <text evidence="3 10">Belongs to the ATPase gamma chain family.</text>
</comment>
<proteinExistence type="inferred from homology"/>
<dbReference type="InterPro" id="IPR000131">
    <property type="entry name" value="ATP_synth_F1_gsu"/>
</dbReference>
<keyword evidence="8 10" id="KW-0139">CF(1)</keyword>
<evidence type="ECO:0000256" key="5">
    <source>
        <dbReference type="ARBA" id="ARBA00022781"/>
    </source>
</evidence>
<keyword evidence="4 10" id="KW-0813">Transport</keyword>
<evidence type="ECO:0000256" key="9">
    <source>
        <dbReference type="ARBA" id="ARBA00023310"/>
    </source>
</evidence>
<dbReference type="SUPFAM" id="SSF52943">
    <property type="entry name" value="ATP synthase (F1-ATPase), gamma subunit"/>
    <property type="match status" value="1"/>
</dbReference>
<keyword evidence="12" id="KW-1185">Reference proteome</keyword>
<protein>
    <recommendedName>
        <fullName evidence="10">ATP synthase gamma chain</fullName>
    </recommendedName>
    <alternativeName>
        <fullName evidence="10">ATP synthase F1 sector gamma subunit</fullName>
    </alternativeName>
    <alternativeName>
        <fullName evidence="10">F-ATPase gamma subunit</fullName>
    </alternativeName>
</protein>